<accession>A0A0F6W1A9</accession>
<dbReference type="KEGG" id="samy:DB32_002022"/>
<dbReference type="PRINTS" id="PR00039">
    <property type="entry name" value="HTHLYSR"/>
</dbReference>
<dbReference type="SUPFAM" id="SSF46785">
    <property type="entry name" value="Winged helix' DNA-binding domain"/>
    <property type="match status" value="1"/>
</dbReference>
<evidence type="ECO:0000256" key="4">
    <source>
        <dbReference type="ARBA" id="ARBA00023163"/>
    </source>
</evidence>
<gene>
    <name evidence="6" type="ORF">DB32_002022</name>
</gene>
<dbReference type="InterPro" id="IPR058163">
    <property type="entry name" value="LysR-type_TF_proteobact-type"/>
</dbReference>
<evidence type="ECO:0000256" key="1">
    <source>
        <dbReference type="ARBA" id="ARBA00009437"/>
    </source>
</evidence>
<dbReference type="GO" id="GO:0003700">
    <property type="term" value="F:DNA-binding transcription factor activity"/>
    <property type="evidence" value="ECO:0007669"/>
    <property type="project" value="InterPro"/>
</dbReference>
<organism evidence="6 7">
    <name type="scientific">Sandaracinus amylolyticus</name>
    <dbReference type="NCBI Taxonomy" id="927083"/>
    <lineage>
        <taxon>Bacteria</taxon>
        <taxon>Pseudomonadati</taxon>
        <taxon>Myxococcota</taxon>
        <taxon>Polyangia</taxon>
        <taxon>Polyangiales</taxon>
        <taxon>Sandaracinaceae</taxon>
        <taxon>Sandaracinus</taxon>
    </lineage>
</organism>
<name>A0A0F6W1A9_9BACT</name>
<keyword evidence="2" id="KW-0805">Transcription regulation</keyword>
<dbReference type="AlphaFoldDB" id="A0A0F6W1A9"/>
<dbReference type="Pfam" id="PF03466">
    <property type="entry name" value="LysR_substrate"/>
    <property type="match status" value="1"/>
</dbReference>
<evidence type="ECO:0000259" key="5">
    <source>
        <dbReference type="PROSITE" id="PS50931"/>
    </source>
</evidence>
<dbReference type="EMBL" id="CP011125">
    <property type="protein sequence ID" value="AKF04873.1"/>
    <property type="molecule type" value="Genomic_DNA"/>
</dbReference>
<dbReference type="STRING" id="927083.DB32_002022"/>
<evidence type="ECO:0000256" key="3">
    <source>
        <dbReference type="ARBA" id="ARBA00023125"/>
    </source>
</evidence>
<dbReference type="GO" id="GO:0006351">
    <property type="term" value="P:DNA-templated transcription"/>
    <property type="evidence" value="ECO:0007669"/>
    <property type="project" value="TreeGrafter"/>
</dbReference>
<keyword evidence="4" id="KW-0804">Transcription</keyword>
<evidence type="ECO:0000256" key="2">
    <source>
        <dbReference type="ARBA" id="ARBA00023015"/>
    </source>
</evidence>
<dbReference type="PROSITE" id="PS50931">
    <property type="entry name" value="HTH_LYSR"/>
    <property type="match status" value="1"/>
</dbReference>
<comment type="similarity">
    <text evidence="1">Belongs to the LysR transcriptional regulatory family.</text>
</comment>
<dbReference type="Gene3D" id="1.10.10.10">
    <property type="entry name" value="Winged helix-like DNA-binding domain superfamily/Winged helix DNA-binding domain"/>
    <property type="match status" value="1"/>
</dbReference>
<dbReference type="InterPro" id="IPR036388">
    <property type="entry name" value="WH-like_DNA-bd_sf"/>
</dbReference>
<feature type="domain" description="HTH lysR-type" evidence="5">
    <location>
        <begin position="1"/>
        <end position="55"/>
    </location>
</feature>
<dbReference type="Gene3D" id="3.40.190.290">
    <property type="match status" value="1"/>
</dbReference>
<evidence type="ECO:0000313" key="7">
    <source>
        <dbReference type="Proteomes" id="UP000034883"/>
    </source>
</evidence>
<keyword evidence="3" id="KW-0238">DNA-binding</keyword>
<keyword evidence="7" id="KW-1185">Reference proteome</keyword>
<dbReference type="PANTHER" id="PTHR30537">
    <property type="entry name" value="HTH-TYPE TRANSCRIPTIONAL REGULATOR"/>
    <property type="match status" value="1"/>
</dbReference>
<evidence type="ECO:0000313" key="6">
    <source>
        <dbReference type="EMBL" id="AKF04873.1"/>
    </source>
</evidence>
<dbReference type="FunFam" id="1.10.10.10:FF:000001">
    <property type="entry name" value="LysR family transcriptional regulator"/>
    <property type="match status" value="1"/>
</dbReference>
<reference evidence="6 7" key="1">
    <citation type="submission" date="2015-03" db="EMBL/GenBank/DDBJ databases">
        <title>Genome assembly of Sandaracinus amylolyticus DSM 53668.</title>
        <authorList>
            <person name="Sharma G."/>
            <person name="Subramanian S."/>
        </authorList>
    </citation>
    <scope>NUCLEOTIDE SEQUENCE [LARGE SCALE GENOMIC DNA]</scope>
    <source>
        <strain evidence="6 7">DSM 53668</strain>
    </source>
</reference>
<dbReference type="Pfam" id="PF00126">
    <property type="entry name" value="HTH_1"/>
    <property type="match status" value="1"/>
</dbReference>
<dbReference type="InterPro" id="IPR036390">
    <property type="entry name" value="WH_DNA-bd_sf"/>
</dbReference>
<protein>
    <submittedName>
        <fullName evidence="6">Transcriptional regulator, LysR family protein</fullName>
    </submittedName>
</protein>
<sequence length="297" mass="32399">MQLPVFLEVARRRSFSAAARALGMSPSATSQAIARLEEELGVALLVRTTRSVNVTPAGERLLRDAGPAITTAQTALVTAQRGREEPSGVLRLSVPRIACRVGLLPVLAEYARRFPAVRTDVVVDDANVDIVREGFDAGVRPKRALQADMTRVQLSGRLRMVVVGSPRYVGTRGRPLHPRDLVEHACLTWRRDDGGEHRWALRERGRALEVSVRGPTISDDVELLLAAAEEGMGLAYVAEPEAARAIAEKRLVTVLDACSVELDGLYLYYPRTARSEPKLRALVSCVRAVARLPGRTA</sequence>
<dbReference type="InterPro" id="IPR000847">
    <property type="entry name" value="LysR_HTH_N"/>
</dbReference>
<dbReference type="InterPro" id="IPR005119">
    <property type="entry name" value="LysR_subst-bd"/>
</dbReference>
<dbReference type="PANTHER" id="PTHR30537:SF1">
    <property type="entry name" value="HTH-TYPE TRANSCRIPTIONAL REGULATOR PGRR"/>
    <property type="match status" value="1"/>
</dbReference>
<dbReference type="Proteomes" id="UP000034883">
    <property type="component" value="Chromosome"/>
</dbReference>
<dbReference type="GO" id="GO:0043565">
    <property type="term" value="F:sequence-specific DNA binding"/>
    <property type="evidence" value="ECO:0007669"/>
    <property type="project" value="TreeGrafter"/>
</dbReference>
<dbReference type="SUPFAM" id="SSF53850">
    <property type="entry name" value="Periplasmic binding protein-like II"/>
    <property type="match status" value="1"/>
</dbReference>
<proteinExistence type="inferred from homology"/>